<organism evidence="1 2">
    <name type="scientific">Mariprofundus aestuarium</name>
    <dbReference type="NCBI Taxonomy" id="1921086"/>
    <lineage>
        <taxon>Bacteria</taxon>
        <taxon>Pseudomonadati</taxon>
        <taxon>Pseudomonadota</taxon>
        <taxon>Candidatius Mariprofundia</taxon>
        <taxon>Mariprofundales</taxon>
        <taxon>Mariprofundaceae</taxon>
        <taxon>Mariprofundus</taxon>
    </lineage>
</organism>
<dbReference type="EMBL" id="CP018799">
    <property type="protein sequence ID" value="ATX78983.1"/>
    <property type="molecule type" value="Genomic_DNA"/>
</dbReference>
<evidence type="ECO:0000313" key="1">
    <source>
        <dbReference type="EMBL" id="ATX78983.1"/>
    </source>
</evidence>
<gene>
    <name evidence="1" type="ORF">Ga0123461_0548</name>
</gene>
<dbReference type="AlphaFoldDB" id="A0A2K8KW21"/>
<reference evidence="1 2" key="1">
    <citation type="submission" date="2016-12" db="EMBL/GenBank/DDBJ databases">
        <title>Isolation and genomic insights into novel planktonic Zetaproteobacteria from stratified waters of the Chesapeake Bay.</title>
        <authorList>
            <person name="McAllister S.M."/>
            <person name="Kato S."/>
            <person name="Chan C.S."/>
            <person name="Chiu B.K."/>
            <person name="Field E.K."/>
        </authorList>
    </citation>
    <scope>NUCLEOTIDE SEQUENCE [LARGE SCALE GENOMIC DNA]</scope>
    <source>
        <strain evidence="1 2">CP-5</strain>
    </source>
</reference>
<dbReference type="KEGG" id="maes:Ga0123461_0548"/>
<protein>
    <submittedName>
        <fullName evidence="1">Uncharacterized protein</fullName>
    </submittedName>
</protein>
<name>A0A2K8KW21_MARES</name>
<accession>A0A2K8KW21</accession>
<proteinExistence type="predicted"/>
<sequence>MELAWFVVCFIVVLVFKLIFLKARRALGVPA</sequence>
<evidence type="ECO:0000313" key="2">
    <source>
        <dbReference type="Proteomes" id="UP000231701"/>
    </source>
</evidence>
<dbReference type="Proteomes" id="UP000231701">
    <property type="component" value="Chromosome"/>
</dbReference>
<keyword evidence="2" id="KW-1185">Reference proteome</keyword>